<dbReference type="NCBIfam" id="NF010035">
    <property type="entry name" value="PRK13510.1"/>
    <property type="match status" value="1"/>
</dbReference>
<evidence type="ECO:0000256" key="1">
    <source>
        <dbReference type="ARBA" id="ARBA00022490"/>
    </source>
</evidence>
<dbReference type="EMBL" id="JRXE01000007">
    <property type="protein sequence ID" value="KOC91156.1"/>
    <property type="molecule type" value="Genomic_DNA"/>
</dbReference>
<dbReference type="InterPro" id="IPR027396">
    <property type="entry name" value="DsrEFH-like"/>
</dbReference>
<evidence type="ECO:0000256" key="2">
    <source>
        <dbReference type="ARBA" id="ARBA00022694"/>
    </source>
</evidence>
<keyword evidence="2 3" id="KW-0819">tRNA processing</keyword>
<evidence type="ECO:0000313" key="5">
    <source>
        <dbReference type="EMBL" id="KOC93707.1"/>
    </source>
</evidence>
<dbReference type="Pfam" id="PF04077">
    <property type="entry name" value="DsrH"/>
    <property type="match status" value="1"/>
</dbReference>
<dbReference type="Proteomes" id="UP000037088">
    <property type="component" value="Unassembled WGS sequence"/>
</dbReference>
<keyword evidence="1 3" id="KW-0963">Cytoplasm</keyword>
<dbReference type="AlphaFoldDB" id="A0A0L7TEB8"/>
<dbReference type="Proteomes" id="UP000036851">
    <property type="component" value="Unassembled WGS sequence"/>
</dbReference>
<dbReference type="InterPro" id="IPR023526">
    <property type="entry name" value="Sulphur_relay_TusB"/>
</dbReference>
<dbReference type="InterPro" id="IPR007215">
    <property type="entry name" value="Sulphur_relay_TusB/DsrH"/>
</dbReference>
<dbReference type="GO" id="GO:1990228">
    <property type="term" value="C:sulfurtransferase complex"/>
    <property type="evidence" value="ECO:0007669"/>
    <property type="project" value="TreeGrafter"/>
</dbReference>
<dbReference type="HAMAP" id="MF_01564">
    <property type="entry name" value="Thiourid_synth_B"/>
    <property type="match status" value="1"/>
</dbReference>
<dbReference type="Gene3D" id="3.40.1260.10">
    <property type="entry name" value="DsrEFH-like"/>
    <property type="match status" value="1"/>
</dbReference>
<sequence>MLHTLMNSPFQCDFNLLLRMLKAGDELLLLQDGVLAALEGSSALTSLLAAPVTLYVLQDDVDARGLAAQISASLTSVSYTEFVALTVKHSQQMTW</sequence>
<dbReference type="STRING" id="1560201.NG42_06870"/>
<dbReference type="PANTHER" id="PTHR37526:SF1">
    <property type="entry name" value="PROTEIN TUSB"/>
    <property type="match status" value="1"/>
</dbReference>
<comment type="similarity">
    <text evidence="3">Belongs to the DsrH/TusB family.</text>
</comment>
<accession>A0A0L7TEB8</accession>
<evidence type="ECO:0000313" key="4">
    <source>
        <dbReference type="EMBL" id="KOC91156.1"/>
    </source>
</evidence>
<protein>
    <recommendedName>
        <fullName evidence="3">Protein TusB</fullName>
    </recommendedName>
    <alternativeName>
        <fullName evidence="3">tRNA 2-thiouridine synthesizing protein B</fullName>
    </alternativeName>
</protein>
<dbReference type="OrthoDB" id="9795117at2"/>
<dbReference type="RefSeq" id="WP_052898522.1">
    <property type="nucleotide sequence ID" value="NZ_JRXE01000007.1"/>
</dbReference>
<gene>
    <name evidence="3" type="primary">tusB</name>
    <name evidence="4" type="ORF">NG42_06870</name>
    <name evidence="5" type="ORF">NG43_08270</name>
</gene>
<reference evidence="6 7" key="1">
    <citation type="journal article" date="2015" name="Int. J. Syst. Evol. Microbiol.">
        <title>Erwinia iniecta sp. nov., isolated from Russian wheat aphids (Diuraphis noxia).</title>
        <authorList>
            <person name="Campillo T."/>
            <person name="Luna E."/>
            <person name="Portier P."/>
            <person name="Fischer-Le Saux M."/>
            <person name="Lapitan N."/>
            <person name="Tisserat N.A."/>
            <person name="Leach J.E."/>
        </authorList>
    </citation>
    <scope>NUCLEOTIDE SEQUENCE [LARGE SCALE GENOMIC DNA]</scope>
    <source>
        <strain evidence="4 7">B120</strain>
        <strain evidence="5 6">B149</strain>
    </source>
</reference>
<evidence type="ECO:0000313" key="7">
    <source>
        <dbReference type="Proteomes" id="UP000037088"/>
    </source>
</evidence>
<dbReference type="PATRIC" id="fig|1560201.3.peg.1465"/>
<dbReference type="NCBIfam" id="TIGR03011">
    <property type="entry name" value="sulf_tusB_dsrH"/>
    <property type="match status" value="1"/>
</dbReference>
<evidence type="ECO:0000313" key="6">
    <source>
        <dbReference type="Proteomes" id="UP000036851"/>
    </source>
</evidence>
<keyword evidence="7" id="KW-1185">Reference proteome</keyword>
<comment type="subcellular location">
    <subcellularLocation>
        <location evidence="3">Cytoplasm</location>
    </subcellularLocation>
</comment>
<dbReference type="GO" id="GO:0002143">
    <property type="term" value="P:tRNA wobble position uridine thiolation"/>
    <property type="evidence" value="ECO:0007669"/>
    <property type="project" value="InterPro"/>
</dbReference>
<dbReference type="EMBL" id="JRXF01000011">
    <property type="protein sequence ID" value="KOC93707.1"/>
    <property type="molecule type" value="Genomic_DNA"/>
</dbReference>
<proteinExistence type="inferred from homology"/>
<comment type="subunit">
    <text evidence="3">Heterohexamer, formed by a dimer of trimers. The hexameric TusBCD complex contains 2 copies each of TusB, TusC and TusD. The TusBCD complex interacts with TusE.</text>
</comment>
<name>A0A0L7TEB8_9GAMM</name>
<comment type="caution">
    <text evidence="5">The sequence shown here is derived from an EMBL/GenBank/DDBJ whole genome shotgun (WGS) entry which is preliminary data.</text>
</comment>
<evidence type="ECO:0000256" key="3">
    <source>
        <dbReference type="HAMAP-Rule" id="MF_01564"/>
    </source>
</evidence>
<dbReference type="SUPFAM" id="SSF75169">
    <property type="entry name" value="DsrEFH-like"/>
    <property type="match status" value="1"/>
</dbReference>
<organism evidence="5 6">
    <name type="scientific">Winslowiella iniecta</name>
    <dbReference type="NCBI Taxonomy" id="1560201"/>
    <lineage>
        <taxon>Bacteria</taxon>
        <taxon>Pseudomonadati</taxon>
        <taxon>Pseudomonadota</taxon>
        <taxon>Gammaproteobacteria</taxon>
        <taxon>Enterobacterales</taxon>
        <taxon>Erwiniaceae</taxon>
        <taxon>Winslowiella</taxon>
    </lineage>
</organism>
<comment type="function">
    <text evidence="3">Part of a sulfur-relay system required for 2-thiolation of 5-methylaminomethyl-2-thiouridine (mnm(5)s(2)U) at tRNA wobble positions.</text>
</comment>
<dbReference type="PANTHER" id="PTHR37526">
    <property type="entry name" value="PROTEIN TUSB"/>
    <property type="match status" value="1"/>
</dbReference>